<dbReference type="RefSeq" id="WP_110131901.1">
    <property type="nucleotide sequence ID" value="NZ_QHJQ01000010.1"/>
</dbReference>
<gene>
    <name evidence="1" type="ORF">DDZ13_13055</name>
</gene>
<evidence type="ECO:0000313" key="1">
    <source>
        <dbReference type="EMBL" id="PXA03345.1"/>
    </source>
</evidence>
<dbReference type="Proteomes" id="UP000247099">
    <property type="component" value="Unassembled WGS sequence"/>
</dbReference>
<reference evidence="1 2" key="1">
    <citation type="submission" date="2018-05" db="EMBL/GenBank/DDBJ databases">
        <title>Coraliomargarita sinensis sp. nov., isolated from a marine solar saltern.</title>
        <authorList>
            <person name="Zhou L.Y."/>
        </authorList>
    </citation>
    <scope>NUCLEOTIDE SEQUENCE [LARGE SCALE GENOMIC DNA]</scope>
    <source>
        <strain evidence="1 2">WN38</strain>
    </source>
</reference>
<dbReference type="AlphaFoldDB" id="A0A317ZDI0"/>
<evidence type="ECO:0000313" key="2">
    <source>
        <dbReference type="Proteomes" id="UP000247099"/>
    </source>
</evidence>
<dbReference type="InParanoid" id="A0A317ZDI0"/>
<comment type="caution">
    <text evidence="1">The sequence shown here is derived from an EMBL/GenBank/DDBJ whole genome shotgun (WGS) entry which is preliminary data.</text>
</comment>
<dbReference type="OrthoDB" id="282152at2"/>
<organism evidence="1 2">
    <name type="scientific">Coraliomargarita sinensis</name>
    <dbReference type="NCBI Taxonomy" id="2174842"/>
    <lineage>
        <taxon>Bacteria</taxon>
        <taxon>Pseudomonadati</taxon>
        <taxon>Verrucomicrobiota</taxon>
        <taxon>Opitutia</taxon>
        <taxon>Puniceicoccales</taxon>
        <taxon>Coraliomargaritaceae</taxon>
        <taxon>Coraliomargarita</taxon>
    </lineage>
</organism>
<sequence>MKNELIGIWRIDSMELWSQKFVDLVTEGNFTFEEDEYGHFAFGAVRGELRYGIEQNEEKIHFSWEGLDERDRRSGRGWVHIDGRKMKGKFYFHDGDDSGFTAYKK</sequence>
<dbReference type="EMBL" id="QHJQ01000010">
    <property type="protein sequence ID" value="PXA03345.1"/>
    <property type="molecule type" value="Genomic_DNA"/>
</dbReference>
<protein>
    <submittedName>
        <fullName evidence="1">Uncharacterized protein</fullName>
    </submittedName>
</protein>
<keyword evidence="2" id="KW-1185">Reference proteome</keyword>
<proteinExistence type="predicted"/>
<name>A0A317ZDI0_9BACT</name>
<accession>A0A317ZDI0</accession>